<evidence type="ECO:0000256" key="9">
    <source>
        <dbReference type="ARBA" id="ARBA00022989"/>
    </source>
</evidence>
<keyword evidence="5 13" id="KW-0812">Transmembrane</keyword>
<keyword evidence="7 13" id="KW-0201">Cytochrome c-type biogenesis</keyword>
<dbReference type="SUPFAM" id="SSF82093">
    <property type="entry name" value="Heme chaperone CcmE"/>
    <property type="match status" value="1"/>
</dbReference>
<feature type="topological domain" description="Extracellular" evidence="13">
    <location>
        <begin position="30"/>
        <end position="150"/>
    </location>
</feature>
<dbReference type="AlphaFoldDB" id="A0A545UAC1"/>
<evidence type="ECO:0000256" key="8">
    <source>
        <dbReference type="ARBA" id="ARBA00022968"/>
    </source>
</evidence>
<dbReference type="InterPro" id="IPR036127">
    <property type="entry name" value="CcmE-like_sf"/>
</dbReference>
<keyword evidence="4 13" id="KW-0349">Heme</keyword>
<dbReference type="InterPro" id="IPR004329">
    <property type="entry name" value="CcmE"/>
</dbReference>
<evidence type="ECO:0000256" key="3">
    <source>
        <dbReference type="ARBA" id="ARBA00022519"/>
    </source>
</evidence>
<dbReference type="GO" id="GO:0046872">
    <property type="term" value="F:metal ion binding"/>
    <property type="evidence" value="ECO:0007669"/>
    <property type="project" value="UniProtKB-KW"/>
</dbReference>
<dbReference type="EMBL" id="VIKS01000010">
    <property type="protein sequence ID" value="TQV86428.1"/>
    <property type="molecule type" value="Genomic_DNA"/>
</dbReference>
<evidence type="ECO:0000256" key="10">
    <source>
        <dbReference type="ARBA" id="ARBA00023004"/>
    </source>
</evidence>
<dbReference type="HAMAP" id="MF_01959">
    <property type="entry name" value="CcmE"/>
    <property type="match status" value="1"/>
</dbReference>
<keyword evidence="10 13" id="KW-0408">Iron</keyword>
<dbReference type="NCBIfam" id="NF009731">
    <property type="entry name" value="PRK13254.1-5"/>
    <property type="match status" value="1"/>
</dbReference>
<comment type="function">
    <text evidence="12 13">Heme chaperone required for the biogenesis of c-type cytochromes. Transiently binds heme delivered by CcmC and transfers the heme to apo-cytochromes in a process facilitated by CcmF and CcmH.</text>
</comment>
<evidence type="ECO:0000256" key="15">
    <source>
        <dbReference type="SAM" id="Phobius"/>
    </source>
</evidence>
<dbReference type="GO" id="GO:0017003">
    <property type="term" value="P:protein-heme linkage"/>
    <property type="evidence" value="ECO:0007669"/>
    <property type="project" value="UniProtKB-UniRule"/>
</dbReference>
<dbReference type="NCBIfam" id="NF009638">
    <property type="entry name" value="PRK13165.1"/>
    <property type="match status" value="1"/>
</dbReference>
<dbReference type="GO" id="GO:0017004">
    <property type="term" value="P:cytochrome complex assembly"/>
    <property type="evidence" value="ECO:0007669"/>
    <property type="project" value="UniProtKB-KW"/>
</dbReference>
<evidence type="ECO:0000256" key="6">
    <source>
        <dbReference type="ARBA" id="ARBA00022723"/>
    </source>
</evidence>
<keyword evidence="2 13" id="KW-1003">Cell membrane</keyword>
<evidence type="ECO:0000313" key="17">
    <source>
        <dbReference type="Proteomes" id="UP000315439"/>
    </source>
</evidence>
<reference evidence="16 17" key="1">
    <citation type="submission" date="2019-07" db="EMBL/GenBank/DDBJ databases">
        <title>Draft genome for Aliikangiella sp. M105.</title>
        <authorList>
            <person name="Wang G."/>
        </authorList>
    </citation>
    <scope>NUCLEOTIDE SEQUENCE [LARGE SCALE GENOMIC DNA]</scope>
    <source>
        <strain evidence="16 17">M105</strain>
    </source>
</reference>
<dbReference type="PANTHER" id="PTHR34128:SF2">
    <property type="entry name" value="CYTOCHROME C-TYPE BIOGENESIS PROTEIN CCME HOMOLOG, MITOCHONDRIAL"/>
    <property type="match status" value="1"/>
</dbReference>
<dbReference type="Proteomes" id="UP000315439">
    <property type="component" value="Unassembled WGS sequence"/>
</dbReference>
<sequence>MKPLRKRRLTFVISIVVGLGVAVGLTLYALNQNVNLFYSPLEIVSGEAPKGPLIRLGGLVVTGSIQRNPDNLKVKFQLTDNAENVWVSYEGILPDLFREGQGIVTMGVLQQDGTFVASEVLAKHDENYMSPEVAEAIKKAEAEAKARVKK</sequence>
<keyword evidence="6 13" id="KW-0479">Metal-binding</keyword>
<dbReference type="Pfam" id="PF03100">
    <property type="entry name" value="CcmE"/>
    <property type="match status" value="1"/>
</dbReference>
<name>A0A545UAC1_9GAMM</name>
<keyword evidence="3" id="KW-0997">Cell inner membrane</keyword>
<evidence type="ECO:0000256" key="13">
    <source>
        <dbReference type="HAMAP-Rule" id="MF_01959"/>
    </source>
</evidence>
<dbReference type="Gene3D" id="2.40.50.140">
    <property type="entry name" value="Nucleic acid-binding proteins"/>
    <property type="match status" value="1"/>
</dbReference>
<evidence type="ECO:0000256" key="14">
    <source>
        <dbReference type="PIRSR" id="PIRSR604329-50"/>
    </source>
</evidence>
<keyword evidence="11 13" id="KW-0472">Membrane</keyword>
<evidence type="ECO:0000256" key="4">
    <source>
        <dbReference type="ARBA" id="ARBA00022617"/>
    </source>
</evidence>
<dbReference type="GO" id="GO:0005886">
    <property type="term" value="C:plasma membrane"/>
    <property type="evidence" value="ECO:0007669"/>
    <property type="project" value="UniProtKB-SubCell"/>
</dbReference>
<comment type="subcellular location">
    <subcellularLocation>
        <location evidence="1">Cell inner membrane</location>
    </subcellularLocation>
    <subcellularLocation>
        <location evidence="13">Cell membrane</location>
        <topology evidence="13">Single-pass type II membrane protein</topology>
    </subcellularLocation>
</comment>
<accession>A0A545UAC1</accession>
<dbReference type="FunFam" id="2.40.50.140:FF:000104">
    <property type="entry name" value="Cytochrome c-type biogenesis protein CcmE"/>
    <property type="match status" value="1"/>
</dbReference>
<feature type="transmembrane region" description="Helical" evidence="15">
    <location>
        <begin position="9"/>
        <end position="30"/>
    </location>
</feature>
<dbReference type="OrthoDB" id="9793584at2"/>
<feature type="binding site" description="axial binding residue" evidence="13 14">
    <location>
        <position position="128"/>
    </location>
    <ligand>
        <name>heme</name>
        <dbReference type="ChEBI" id="CHEBI:30413"/>
    </ligand>
    <ligandPart>
        <name>Fe</name>
        <dbReference type="ChEBI" id="CHEBI:18248"/>
    </ligandPart>
</feature>
<evidence type="ECO:0000256" key="11">
    <source>
        <dbReference type="ARBA" id="ARBA00023136"/>
    </source>
</evidence>
<protein>
    <recommendedName>
        <fullName evidence="13">Cytochrome c-type biogenesis protein CcmE</fullName>
    </recommendedName>
    <alternativeName>
        <fullName evidence="13">Cytochrome c maturation protein E</fullName>
    </alternativeName>
    <alternativeName>
        <fullName evidence="13">Heme chaperone CcmE</fullName>
    </alternativeName>
</protein>
<comment type="similarity">
    <text evidence="13">Belongs to the CcmE/CycJ family.</text>
</comment>
<dbReference type="RefSeq" id="WP_142932351.1">
    <property type="nucleotide sequence ID" value="NZ_ML660166.1"/>
</dbReference>
<evidence type="ECO:0000256" key="5">
    <source>
        <dbReference type="ARBA" id="ARBA00022692"/>
    </source>
</evidence>
<comment type="caution">
    <text evidence="16">The sequence shown here is derived from an EMBL/GenBank/DDBJ whole genome shotgun (WGS) entry which is preliminary data.</text>
</comment>
<feature type="binding site" description="covalent" evidence="13 14">
    <location>
        <position position="124"/>
    </location>
    <ligand>
        <name>heme</name>
        <dbReference type="ChEBI" id="CHEBI:30413"/>
    </ligand>
</feature>
<dbReference type="NCBIfam" id="NF009727">
    <property type="entry name" value="PRK13254.1-1"/>
    <property type="match status" value="1"/>
</dbReference>
<gene>
    <name evidence="13 16" type="primary">ccmE</name>
    <name evidence="13" type="synonym">cycJ</name>
    <name evidence="16" type="ORF">FLL46_16035</name>
</gene>
<evidence type="ECO:0000256" key="7">
    <source>
        <dbReference type="ARBA" id="ARBA00022748"/>
    </source>
</evidence>
<evidence type="ECO:0000256" key="2">
    <source>
        <dbReference type="ARBA" id="ARBA00022475"/>
    </source>
</evidence>
<keyword evidence="17" id="KW-1185">Reference proteome</keyword>
<dbReference type="GO" id="GO:0020037">
    <property type="term" value="F:heme binding"/>
    <property type="evidence" value="ECO:0007669"/>
    <property type="project" value="InterPro"/>
</dbReference>
<dbReference type="NCBIfam" id="NF009729">
    <property type="entry name" value="PRK13254.1-3"/>
    <property type="match status" value="1"/>
</dbReference>
<organism evidence="16 17">
    <name type="scientific">Aliikangiella coralliicola</name>
    <dbReference type="NCBI Taxonomy" id="2592383"/>
    <lineage>
        <taxon>Bacteria</taxon>
        <taxon>Pseudomonadati</taxon>
        <taxon>Pseudomonadota</taxon>
        <taxon>Gammaproteobacteria</taxon>
        <taxon>Oceanospirillales</taxon>
        <taxon>Pleioneaceae</taxon>
        <taxon>Aliikangiella</taxon>
    </lineage>
</organism>
<dbReference type="PANTHER" id="PTHR34128">
    <property type="entry name" value="CYTOCHROME C-TYPE BIOGENESIS PROTEIN CCME HOMOLOG, MITOCHONDRIAL"/>
    <property type="match status" value="1"/>
</dbReference>
<keyword evidence="8 13" id="KW-0735">Signal-anchor</keyword>
<evidence type="ECO:0000313" key="16">
    <source>
        <dbReference type="EMBL" id="TQV86428.1"/>
    </source>
</evidence>
<feature type="topological domain" description="Cytoplasmic" evidence="13">
    <location>
        <begin position="1"/>
        <end position="8"/>
    </location>
</feature>
<proteinExistence type="inferred from homology"/>
<keyword evidence="9 13" id="KW-1133">Transmembrane helix</keyword>
<dbReference type="InterPro" id="IPR012340">
    <property type="entry name" value="NA-bd_OB-fold"/>
</dbReference>
<evidence type="ECO:0000256" key="12">
    <source>
        <dbReference type="ARBA" id="ARBA00056663"/>
    </source>
</evidence>
<evidence type="ECO:0000256" key="1">
    <source>
        <dbReference type="ARBA" id="ARBA00004533"/>
    </source>
</evidence>